<evidence type="ECO:0000256" key="7">
    <source>
        <dbReference type="ARBA" id="ARBA00022723"/>
    </source>
</evidence>
<dbReference type="OrthoDB" id="6874at2157"/>
<evidence type="ECO:0000313" key="21">
    <source>
        <dbReference type="Proteomes" id="UP000050515"/>
    </source>
</evidence>
<dbReference type="EMBL" id="LJCQ01000230">
    <property type="protein sequence ID" value="KPV46507.1"/>
    <property type="molecule type" value="Genomic_DNA"/>
</dbReference>
<comment type="catalytic activity">
    <reaction evidence="13">
        <text>a ribonucleoside 5'-diphosphate + ATP = a ribonucleoside 5'-triphosphate + ADP</text>
        <dbReference type="Rhea" id="RHEA:18113"/>
        <dbReference type="ChEBI" id="CHEBI:30616"/>
        <dbReference type="ChEBI" id="CHEBI:57930"/>
        <dbReference type="ChEBI" id="CHEBI:61557"/>
        <dbReference type="ChEBI" id="CHEBI:456216"/>
        <dbReference type="EC" id="2.7.4.6"/>
    </reaction>
</comment>
<evidence type="ECO:0000256" key="6">
    <source>
        <dbReference type="ARBA" id="ARBA00022679"/>
    </source>
</evidence>
<evidence type="ECO:0000313" key="20">
    <source>
        <dbReference type="Proteomes" id="UP000050320"/>
    </source>
</evidence>
<dbReference type="Pfam" id="PF00334">
    <property type="entry name" value="NDK"/>
    <property type="match status" value="1"/>
</dbReference>
<reference evidence="19 20" key="2">
    <citation type="submission" date="2015-09" db="EMBL/GenBank/DDBJ databases">
        <title>Heavy metals and arsenic resistance mechanisms in polyextremophilic archaea of the family Ferroplasmaceae.</title>
        <authorList>
            <person name="Bulaev A.G."/>
            <person name="Kanygina A.V."/>
        </authorList>
    </citation>
    <scope>NUCLEOTIDE SEQUENCE [LARGE SCALE GENOMIC DNA]</scope>
    <source>
        <strain evidence="19 20">VT</strain>
    </source>
</reference>
<dbReference type="EC" id="2.7.4.6" evidence="3 13"/>
<dbReference type="PATRIC" id="fig|507754.4.peg.430"/>
<evidence type="ECO:0000259" key="17">
    <source>
        <dbReference type="SMART" id="SM00562"/>
    </source>
</evidence>
<feature type="domain" description="Nucleoside diphosphate kinase-like" evidence="17">
    <location>
        <begin position="3"/>
        <end position="140"/>
    </location>
</feature>
<feature type="active site" description="Pros-phosphohistidine intermediate" evidence="13 14">
    <location>
        <position position="117"/>
    </location>
</feature>
<evidence type="ECO:0000313" key="18">
    <source>
        <dbReference type="EMBL" id="KPV46507.1"/>
    </source>
</evidence>
<keyword evidence="7 13" id="KW-0479">Metal-binding</keyword>
<dbReference type="GO" id="GO:0005737">
    <property type="term" value="C:cytoplasm"/>
    <property type="evidence" value="ECO:0007669"/>
    <property type="project" value="UniProtKB-SubCell"/>
</dbReference>
<dbReference type="GO" id="GO:0046872">
    <property type="term" value="F:metal ion binding"/>
    <property type="evidence" value="ECO:0007669"/>
    <property type="project" value="UniProtKB-KW"/>
</dbReference>
<comment type="catalytic activity">
    <reaction evidence="13 16">
        <text>a 2'-deoxyribonucleoside 5'-diphosphate + ATP = a 2'-deoxyribonucleoside 5'-triphosphate + ADP</text>
        <dbReference type="Rhea" id="RHEA:44640"/>
        <dbReference type="ChEBI" id="CHEBI:30616"/>
        <dbReference type="ChEBI" id="CHEBI:61560"/>
        <dbReference type="ChEBI" id="CHEBI:73316"/>
        <dbReference type="ChEBI" id="CHEBI:456216"/>
        <dbReference type="EC" id="2.7.4.6"/>
    </reaction>
</comment>
<evidence type="ECO:0000256" key="3">
    <source>
        <dbReference type="ARBA" id="ARBA00012966"/>
    </source>
</evidence>
<dbReference type="NCBIfam" id="NF001908">
    <property type="entry name" value="PRK00668.1"/>
    <property type="match status" value="1"/>
</dbReference>
<dbReference type="InterPro" id="IPR001564">
    <property type="entry name" value="Nucleoside_diP_kinase"/>
</dbReference>
<dbReference type="PROSITE" id="PS00469">
    <property type="entry name" value="NDPK"/>
    <property type="match status" value="1"/>
</dbReference>
<evidence type="ECO:0000256" key="12">
    <source>
        <dbReference type="ARBA" id="ARBA00023080"/>
    </source>
</evidence>
<organism evidence="19 20">
    <name type="scientific">Acidiplasma aeolicum</name>
    <dbReference type="NCBI Taxonomy" id="507754"/>
    <lineage>
        <taxon>Archaea</taxon>
        <taxon>Methanobacteriati</taxon>
        <taxon>Thermoplasmatota</taxon>
        <taxon>Thermoplasmata</taxon>
        <taxon>Thermoplasmatales</taxon>
        <taxon>Ferroplasmaceae</taxon>
        <taxon>Acidiplasma</taxon>
    </lineage>
</organism>
<evidence type="ECO:0000256" key="16">
    <source>
        <dbReference type="RuleBase" id="RU004013"/>
    </source>
</evidence>
<dbReference type="Gene3D" id="3.30.70.141">
    <property type="entry name" value="Nucleoside diphosphate kinase-like domain"/>
    <property type="match status" value="1"/>
</dbReference>
<comment type="cofactor">
    <cofactor evidence="1 13">
        <name>Mg(2+)</name>
        <dbReference type="ChEBI" id="CHEBI:18420"/>
    </cofactor>
</comment>
<dbReference type="GO" id="GO:0006183">
    <property type="term" value="P:GTP biosynthetic process"/>
    <property type="evidence" value="ECO:0007669"/>
    <property type="project" value="UniProtKB-UniRule"/>
</dbReference>
<accession>A0A0Q0RQJ7</accession>
<dbReference type="PROSITE" id="PS51374">
    <property type="entry name" value="NDPK_LIKE"/>
    <property type="match status" value="1"/>
</dbReference>
<keyword evidence="9 13" id="KW-0418">Kinase</keyword>
<sequence>MSVERTLILIKPDGVSRHIIGRIISRFEDKGLRLLAMKFMTVTKQQAEMHYSVHSLKPFFSDLVSYLTSGPIVAMIWEGDNAIVSCRNICGATDGSKAAPGTIRGDFSLNIEENIVHASDSKESYEHEYPIFFNENEIVVK</sequence>
<dbReference type="Proteomes" id="UP000050320">
    <property type="component" value="Unassembled WGS sequence"/>
</dbReference>
<feature type="binding site" evidence="13 14">
    <location>
        <position position="11"/>
    </location>
    <ligand>
        <name>ATP</name>
        <dbReference type="ChEBI" id="CHEBI:30616"/>
    </ligand>
</feature>
<dbReference type="EMBL" id="LKBG01000232">
    <property type="protein sequence ID" value="KQB34552.1"/>
    <property type="molecule type" value="Genomic_DNA"/>
</dbReference>
<dbReference type="InterPro" id="IPR036850">
    <property type="entry name" value="NDK-like_dom_sf"/>
</dbReference>
<keyword evidence="6 13" id="KW-0808">Transferase</keyword>
<keyword evidence="11 13" id="KW-0460">Magnesium</keyword>
<keyword evidence="8 13" id="KW-0547">Nucleotide-binding</keyword>
<keyword evidence="5 13" id="KW-0597">Phosphoprotein</keyword>
<keyword evidence="13" id="KW-0963">Cytoplasm</keyword>
<name>A0A0Q0RQJ7_9ARCH</name>
<keyword evidence="20" id="KW-1185">Reference proteome</keyword>
<keyword evidence="10 13" id="KW-0067">ATP-binding</keyword>
<feature type="binding site" evidence="13 14">
    <location>
        <position position="59"/>
    </location>
    <ligand>
        <name>ATP</name>
        <dbReference type="ChEBI" id="CHEBI:30616"/>
    </ligand>
</feature>
<dbReference type="SMART" id="SM00562">
    <property type="entry name" value="NDK"/>
    <property type="match status" value="1"/>
</dbReference>
<evidence type="ECO:0000256" key="15">
    <source>
        <dbReference type="RuleBase" id="RU004011"/>
    </source>
</evidence>
<proteinExistence type="inferred from homology"/>
<comment type="caution">
    <text evidence="19">The sequence shown here is derived from an EMBL/GenBank/DDBJ whole genome shotgun (WGS) entry which is preliminary data.</text>
</comment>
<evidence type="ECO:0000313" key="19">
    <source>
        <dbReference type="EMBL" id="KQB34552.1"/>
    </source>
</evidence>
<evidence type="ECO:0000256" key="9">
    <source>
        <dbReference type="ARBA" id="ARBA00022777"/>
    </source>
</evidence>
<dbReference type="FunFam" id="3.30.70.141:FF:000003">
    <property type="entry name" value="Nucleoside diphosphate kinase"/>
    <property type="match status" value="1"/>
</dbReference>
<evidence type="ECO:0000256" key="14">
    <source>
        <dbReference type="PROSITE-ProRule" id="PRU00706"/>
    </source>
</evidence>
<feature type="binding site" evidence="13 14">
    <location>
        <position position="87"/>
    </location>
    <ligand>
        <name>ATP</name>
        <dbReference type="ChEBI" id="CHEBI:30616"/>
    </ligand>
</feature>
<keyword evidence="12 13" id="KW-0546">Nucleotide metabolism</keyword>
<feature type="binding site" evidence="13 14">
    <location>
        <position position="114"/>
    </location>
    <ligand>
        <name>ATP</name>
        <dbReference type="ChEBI" id="CHEBI:30616"/>
    </ligand>
</feature>
<dbReference type="Proteomes" id="UP000050515">
    <property type="component" value="Unassembled WGS sequence"/>
</dbReference>
<dbReference type="GO" id="GO:0006241">
    <property type="term" value="P:CTP biosynthetic process"/>
    <property type="evidence" value="ECO:0007669"/>
    <property type="project" value="UniProtKB-UniRule"/>
</dbReference>
<evidence type="ECO:0000256" key="4">
    <source>
        <dbReference type="ARBA" id="ARBA00017632"/>
    </source>
</evidence>
<gene>
    <name evidence="13" type="primary">ndk</name>
    <name evidence="19" type="ORF">AOG54_04390</name>
    <name evidence="18" type="ORF">SE19_05230</name>
</gene>
<dbReference type="CDD" id="cd04413">
    <property type="entry name" value="NDPk_I"/>
    <property type="match status" value="1"/>
</dbReference>
<dbReference type="GO" id="GO:0005524">
    <property type="term" value="F:ATP binding"/>
    <property type="evidence" value="ECO:0007669"/>
    <property type="project" value="UniProtKB-UniRule"/>
</dbReference>
<evidence type="ECO:0000256" key="5">
    <source>
        <dbReference type="ARBA" id="ARBA00022553"/>
    </source>
</evidence>
<dbReference type="GO" id="GO:0004550">
    <property type="term" value="F:nucleoside diphosphate kinase activity"/>
    <property type="evidence" value="ECO:0007669"/>
    <property type="project" value="UniProtKB-UniRule"/>
</dbReference>
<protein>
    <recommendedName>
        <fullName evidence="4 13">Nucleoside diphosphate kinase</fullName>
        <shortName evidence="13">NDK</shortName>
        <shortName evidence="13">NDP kinase</shortName>
        <ecNumber evidence="3 13">2.7.4.6</ecNumber>
    </recommendedName>
    <alternativeName>
        <fullName evidence="13">Nucleoside-2-P kinase</fullName>
    </alternativeName>
</protein>
<evidence type="ECO:0000256" key="13">
    <source>
        <dbReference type="HAMAP-Rule" id="MF_00451"/>
    </source>
</evidence>
<dbReference type="GeneID" id="84222661"/>
<comment type="similarity">
    <text evidence="2 13 14 15">Belongs to the NDK family.</text>
</comment>
<dbReference type="PRINTS" id="PR01243">
    <property type="entry name" value="NUCDPKINASE"/>
</dbReference>
<evidence type="ECO:0000256" key="8">
    <source>
        <dbReference type="ARBA" id="ARBA00022741"/>
    </source>
</evidence>
<evidence type="ECO:0000256" key="10">
    <source>
        <dbReference type="ARBA" id="ARBA00022840"/>
    </source>
</evidence>
<reference evidence="18 21" key="1">
    <citation type="submission" date="2015-09" db="EMBL/GenBank/DDBJ databases">
        <title>Draft genome sequence of Acidiplasma aeolicum DSM 18409.</title>
        <authorList>
            <person name="Hemp J."/>
        </authorList>
    </citation>
    <scope>NUCLEOTIDE SEQUENCE [LARGE SCALE GENOMIC DNA]</scope>
    <source>
        <strain evidence="18 21">V</strain>
    </source>
</reference>
<dbReference type="InterPro" id="IPR034907">
    <property type="entry name" value="NDK-like_dom"/>
</dbReference>
<comment type="subcellular location">
    <subcellularLocation>
        <location evidence="13">Cytoplasm</location>
    </subcellularLocation>
</comment>
<evidence type="ECO:0000256" key="11">
    <source>
        <dbReference type="ARBA" id="ARBA00022842"/>
    </source>
</evidence>
<evidence type="ECO:0000256" key="1">
    <source>
        <dbReference type="ARBA" id="ARBA00001946"/>
    </source>
</evidence>
<dbReference type="InterPro" id="IPR023005">
    <property type="entry name" value="Nucleoside_diP_kinase_AS"/>
</dbReference>
<dbReference type="AlphaFoldDB" id="A0A0Q0RQJ7"/>
<comment type="function">
    <text evidence="13">Major role in the synthesis of nucleoside triphosphates other than ATP. The ATP gamma phosphate is transferred to the NDP beta phosphate via a ping-pong mechanism, using a phosphorylated active-site intermediate.</text>
</comment>
<feature type="binding site" evidence="13 14">
    <location>
        <position position="104"/>
    </location>
    <ligand>
        <name>ATP</name>
        <dbReference type="ChEBI" id="CHEBI:30616"/>
    </ligand>
</feature>
<dbReference type="SUPFAM" id="SSF54919">
    <property type="entry name" value="Nucleoside diphosphate kinase, NDK"/>
    <property type="match status" value="1"/>
</dbReference>
<feature type="binding site" evidence="13 14">
    <location>
        <position position="93"/>
    </location>
    <ligand>
        <name>ATP</name>
        <dbReference type="ChEBI" id="CHEBI:30616"/>
    </ligand>
</feature>
<dbReference type="RefSeq" id="WP_048101057.1">
    <property type="nucleotide sequence ID" value="NZ_LJCQ01000230.1"/>
</dbReference>
<evidence type="ECO:0000256" key="2">
    <source>
        <dbReference type="ARBA" id="ARBA00008142"/>
    </source>
</evidence>
<dbReference type="HAMAP" id="MF_00451">
    <property type="entry name" value="NDP_kinase"/>
    <property type="match status" value="1"/>
</dbReference>
<dbReference type="GO" id="GO:0006228">
    <property type="term" value="P:UTP biosynthetic process"/>
    <property type="evidence" value="ECO:0007669"/>
    <property type="project" value="UniProtKB-UniRule"/>
</dbReference>
<dbReference type="PANTHER" id="PTHR11349">
    <property type="entry name" value="NUCLEOSIDE DIPHOSPHATE KINASE"/>
    <property type="match status" value="1"/>
</dbReference>